<evidence type="ECO:0000256" key="7">
    <source>
        <dbReference type="ARBA" id="ARBA00022912"/>
    </source>
</evidence>
<keyword evidence="7 9" id="KW-0904">Protein phosphatase</keyword>
<feature type="compositionally biased region" description="Polar residues" evidence="10">
    <location>
        <begin position="524"/>
        <end position="537"/>
    </location>
</feature>
<accession>A0AA36DIS2</accession>
<dbReference type="SMART" id="SM00332">
    <property type="entry name" value="PP2Cc"/>
    <property type="match status" value="1"/>
</dbReference>
<feature type="region of interest" description="Disordered" evidence="10">
    <location>
        <begin position="520"/>
        <end position="577"/>
    </location>
</feature>
<dbReference type="Pfam" id="PF00481">
    <property type="entry name" value="PP2C"/>
    <property type="match status" value="2"/>
</dbReference>
<dbReference type="Gene3D" id="3.60.40.10">
    <property type="entry name" value="PPM-type phosphatase domain"/>
    <property type="match status" value="2"/>
</dbReference>
<dbReference type="CDD" id="cd00143">
    <property type="entry name" value="PP2Cc"/>
    <property type="match status" value="1"/>
</dbReference>
<feature type="compositionally biased region" description="Basic and acidic residues" evidence="10">
    <location>
        <begin position="216"/>
        <end position="238"/>
    </location>
</feature>
<proteinExistence type="inferred from homology"/>
<sequence>MGAYLSSPRIGKTTTQGQGNGLVYVATTMQGWRSNQEDAHNTIIDLLGDYSMFAVYDGHGGDQVARYAERHFPDFLRRFNWDDREDISTTNSMLVDIFLAFDDHLRQPETLAAMSRPPGVQRVEAELNQVVEEQNLPISDVLARYGMAMEEARNSGEVVPMEKLVETVSATVASFMAGRKRRHSGDDPSSSKRLRGPLPQLSVDLEDEPGPSGSGGDDKKDEKSDDVEKKDEKGDAVEKVAPGGSGDHAGDDDDDDDESDEDFVLDEPSGENEALAAGDDDDDEGVVDDEDEDEDEDEEEADEEGIEVIDEEDEEEPDEDRASNFFARAQQNKPGIDSGATACVALVNPKRVIVANIGDTRAVVSLGGIGVDLSVDHKPEDELERARIERAGAHVTEEGRVNGGLNLSRAFGDFFYKRNSNLPLGEQAISALPEIQVHDRTPDDEFLVVACDGIWNSKTSQEVVDFVKEGLAAKLTDKEIVEALCNECLAPNTSGDGTGCDNMTVILVWLRDRDTIGPAVKSPATASGEVSITSSAVDLQAAGDMPQPTPEAAKPEAAAEAPAAAAEAEPKDAPKNE</sequence>
<keyword evidence="4" id="KW-0479">Metal-binding</keyword>
<feature type="compositionally biased region" description="Acidic residues" evidence="10">
    <location>
        <begin position="250"/>
        <end position="270"/>
    </location>
</feature>
<dbReference type="AlphaFoldDB" id="A0AA36DIS2"/>
<evidence type="ECO:0000313" key="12">
    <source>
        <dbReference type="EMBL" id="CAJ0587534.1"/>
    </source>
</evidence>
<dbReference type="InterPro" id="IPR000222">
    <property type="entry name" value="PP2C_BS"/>
</dbReference>
<feature type="compositionally biased region" description="Acidic residues" evidence="10">
    <location>
        <begin position="278"/>
        <end position="319"/>
    </location>
</feature>
<dbReference type="GO" id="GO:0046872">
    <property type="term" value="F:metal ion binding"/>
    <property type="evidence" value="ECO:0007669"/>
    <property type="project" value="UniProtKB-KW"/>
</dbReference>
<dbReference type="EC" id="3.1.3.16" evidence="3"/>
<keyword evidence="6" id="KW-0460">Magnesium</keyword>
<dbReference type="PROSITE" id="PS01032">
    <property type="entry name" value="PPM_1"/>
    <property type="match status" value="1"/>
</dbReference>
<evidence type="ECO:0000256" key="5">
    <source>
        <dbReference type="ARBA" id="ARBA00022801"/>
    </source>
</evidence>
<dbReference type="Proteomes" id="UP001177023">
    <property type="component" value="Unassembled WGS sequence"/>
</dbReference>
<evidence type="ECO:0000256" key="2">
    <source>
        <dbReference type="ARBA" id="ARBA00006702"/>
    </source>
</evidence>
<evidence type="ECO:0000256" key="9">
    <source>
        <dbReference type="RuleBase" id="RU003465"/>
    </source>
</evidence>
<feature type="compositionally biased region" description="Basic and acidic residues" evidence="10">
    <location>
        <begin position="568"/>
        <end position="577"/>
    </location>
</feature>
<evidence type="ECO:0000313" key="13">
    <source>
        <dbReference type="Proteomes" id="UP001177023"/>
    </source>
</evidence>
<feature type="domain" description="PPM-type phosphatase" evidence="11">
    <location>
        <begin position="23"/>
        <end position="510"/>
    </location>
</feature>
<dbReference type="InterPro" id="IPR001932">
    <property type="entry name" value="PPM-type_phosphatase-like_dom"/>
</dbReference>
<organism evidence="12 13">
    <name type="scientific">Mesorhabditis spiculigera</name>
    <dbReference type="NCBI Taxonomy" id="96644"/>
    <lineage>
        <taxon>Eukaryota</taxon>
        <taxon>Metazoa</taxon>
        <taxon>Ecdysozoa</taxon>
        <taxon>Nematoda</taxon>
        <taxon>Chromadorea</taxon>
        <taxon>Rhabditida</taxon>
        <taxon>Rhabditina</taxon>
        <taxon>Rhabditomorpha</taxon>
        <taxon>Rhabditoidea</taxon>
        <taxon>Rhabditidae</taxon>
        <taxon>Mesorhabditinae</taxon>
        <taxon>Mesorhabditis</taxon>
    </lineage>
</organism>
<keyword evidence="13" id="KW-1185">Reference proteome</keyword>
<evidence type="ECO:0000259" key="11">
    <source>
        <dbReference type="PROSITE" id="PS51746"/>
    </source>
</evidence>
<keyword evidence="8" id="KW-0464">Manganese</keyword>
<gene>
    <name evidence="12" type="ORF">MSPICULIGERA_LOCUS25495</name>
</gene>
<evidence type="ECO:0000256" key="1">
    <source>
        <dbReference type="ARBA" id="ARBA00001936"/>
    </source>
</evidence>
<dbReference type="PANTHER" id="PTHR13832">
    <property type="entry name" value="PROTEIN PHOSPHATASE 2C"/>
    <property type="match status" value="1"/>
</dbReference>
<dbReference type="PANTHER" id="PTHR13832:SF803">
    <property type="entry name" value="PROTEIN PHOSPHATASE 1G"/>
    <property type="match status" value="1"/>
</dbReference>
<feature type="non-terminal residue" evidence="12">
    <location>
        <position position="1"/>
    </location>
</feature>
<reference evidence="12" key="1">
    <citation type="submission" date="2023-06" db="EMBL/GenBank/DDBJ databases">
        <authorList>
            <person name="Delattre M."/>
        </authorList>
    </citation>
    <scope>NUCLEOTIDE SEQUENCE</scope>
    <source>
        <strain evidence="12">AF72</strain>
    </source>
</reference>
<evidence type="ECO:0000256" key="4">
    <source>
        <dbReference type="ARBA" id="ARBA00022723"/>
    </source>
</evidence>
<comment type="caution">
    <text evidence="12">The sequence shown here is derived from an EMBL/GenBank/DDBJ whole genome shotgun (WGS) entry which is preliminary data.</text>
</comment>
<comment type="cofactor">
    <cofactor evidence="1">
        <name>Mn(2+)</name>
        <dbReference type="ChEBI" id="CHEBI:29035"/>
    </cofactor>
</comment>
<evidence type="ECO:0000256" key="8">
    <source>
        <dbReference type="ARBA" id="ARBA00023211"/>
    </source>
</evidence>
<evidence type="ECO:0000256" key="10">
    <source>
        <dbReference type="SAM" id="MobiDB-lite"/>
    </source>
</evidence>
<feature type="region of interest" description="Disordered" evidence="10">
    <location>
        <begin position="176"/>
        <end position="321"/>
    </location>
</feature>
<evidence type="ECO:0000256" key="3">
    <source>
        <dbReference type="ARBA" id="ARBA00013081"/>
    </source>
</evidence>
<evidence type="ECO:0000256" key="6">
    <source>
        <dbReference type="ARBA" id="ARBA00022842"/>
    </source>
</evidence>
<dbReference type="EMBL" id="CATQJA010002710">
    <property type="protein sequence ID" value="CAJ0587534.1"/>
    <property type="molecule type" value="Genomic_DNA"/>
</dbReference>
<dbReference type="InterPro" id="IPR015655">
    <property type="entry name" value="PP2C"/>
</dbReference>
<dbReference type="GO" id="GO:0004722">
    <property type="term" value="F:protein serine/threonine phosphatase activity"/>
    <property type="evidence" value="ECO:0007669"/>
    <property type="project" value="UniProtKB-EC"/>
</dbReference>
<protein>
    <recommendedName>
        <fullName evidence="3">protein-serine/threonine phosphatase</fullName>
        <ecNumber evidence="3">3.1.3.16</ecNumber>
    </recommendedName>
</protein>
<dbReference type="InterPro" id="IPR036457">
    <property type="entry name" value="PPM-type-like_dom_sf"/>
</dbReference>
<feature type="compositionally biased region" description="Low complexity" evidence="10">
    <location>
        <begin position="550"/>
        <end position="567"/>
    </location>
</feature>
<name>A0AA36DIS2_9BILA</name>
<comment type="similarity">
    <text evidence="2 9">Belongs to the PP2C family.</text>
</comment>
<keyword evidence="5 9" id="KW-0378">Hydrolase</keyword>
<dbReference type="PROSITE" id="PS51746">
    <property type="entry name" value="PPM_2"/>
    <property type="match status" value="1"/>
</dbReference>
<dbReference type="SUPFAM" id="SSF81606">
    <property type="entry name" value="PP2C-like"/>
    <property type="match status" value="2"/>
</dbReference>